<proteinExistence type="predicted"/>
<evidence type="ECO:0000313" key="2">
    <source>
        <dbReference type="Proteomes" id="UP000064967"/>
    </source>
</evidence>
<name>A0A0K1QAA8_9BACT</name>
<protein>
    <submittedName>
        <fullName evidence="1">Uncharacterized protein</fullName>
    </submittedName>
</protein>
<reference evidence="1 2" key="1">
    <citation type="submission" date="2015-08" db="EMBL/GenBank/DDBJ databases">
        <authorList>
            <person name="Babu N.S."/>
            <person name="Beckwith C.J."/>
            <person name="Beseler K.G."/>
            <person name="Brison A."/>
            <person name="Carone J.V."/>
            <person name="Caskin T.P."/>
            <person name="Diamond M."/>
            <person name="Durham M.E."/>
            <person name="Foxe J.M."/>
            <person name="Go M."/>
            <person name="Henderson B.A."/>
            <person name="Jones I.B."/>
            <person name="McGettigan J.A."/>
            <person name="Micheletti S.J."/>
            <person name="Nasrallah M.E."/>
            <person name="Ortiz D."/>
            <person name="Piller C.R."/>
            <person name="Privatt S.R."/>
            <person name="Schneider S.L."/>
            <person name="Sharp S."/>
            <person name="Smith T.C."/>
            <person name="Stanton J.D."/>
            <person name="Ullery H.E."/>
            <person name="Wilson R.J."/>
            <person name="Serrano M.G."/>
            <person name="Buck G."/>
            <person name="Lee V."/>
            <person name="Wang Y."/>
            <person name="Carvalho R."/>
            <person name="Voegtly L."/>
            <person name="Shi R."/>
            <person name="Duckworth R."/>
            <person name="Johnson A."/>
            <person name="Loviza R."/>
            <person name="Walstead R."/>
            <person name="Shah Z."/>
            <person name="Kiflezghi M."/>
            <person name="Wade K."/>
            <person name="Ball S.L."/>
            <person name="Bradley K.W."/>
            <person name="Asai D.J."/>
            <person name="Bowman C.A."/>
            <person name="Russell D.A."/>
            <person name="Pope W.H."/>
            <person name="Jacobs-Sera D."/>
            <person name="Hendrix R.W."/>
            <person name="Hatfull G.F."/>
        </authorList>
    </citation>
    <scope>NUCLEOTIDE SEQUENCE [LARGE SCALE GENOMIC DNA]</scope>
    <source>
        <strain evidence="1 2">DSM 27648</strain>
    </source>
</reference>
<evidence type="ECO:0000313" key="1">
    <source>
        <dbReference type="EMBL" id="AKV02612.1"/>
    </source>
</evidence>
<dbReference type="EMBL" id="CP012333">
    <property type="protein sequence ID" value="AKV02612.1"/>
    <property type="molecule type" value="Genomic_DNA"/>
</dbReference>
<dbReference type="Proteomes" id="UP000064967">
    <property type="component" value="Chromosome"/>
</dbReference>
<dbReference type="AlphaFoldDB" id="A0A0K1QAA8"/>
<sequence>MIPIASGGARSAPPRARLAASGLVAISATVDASGNLVVGGNVGGTLPGQTSTGGAFVRASCPERPAAEVCRRVVRCCVR</sequence>
<dbReference type="KEGG" id="llu:AKJ09_09275"/>
<keyword evidence="2" id="KW-1185">Reference proteome</keyword>
<organism evidence="1 2">
    <name type="scientific">Labilithrix luteola</name>
    <dbReference type="NCBI Taxonomy" id="1391654"/>
    <lineage>
        <taxon>Bacteria</taxon>
        <taxon>Pseudomonadati</taxon>
        <taxon>Myxococcota</taxon>
        <taxon>Polyangia</taxon>
        <taxon>Polyangiales</taxon>
        <taxon>Labilitrichaceae</taxon>
        <taxon>Labilithrix</taxon>
    </lineage>
</organism>
<accession>A0A0K1QAA8</accession>
<dbReference type="STRING" id="1391654.AKJ09_09275"/>
<gene>
    <name evidence="1" type="ORF">AKJ09_09275</name>
</gene>